<dbReference type="EMBL" id="ASSJ01000049">
    <property type="protein sequence ID" value="ERN41364.1"/>
    <property type="molecule type" value="Genomic_DNA"/>
</dbReference>
<proteinExistence type="predicted"/>
<feature type="region of interest" description="Disordered" evidence="1">
    <location>
        <begin position="84"/>
        <end position="125"/>
    </location>
</feature>
<dbReference type="STRING" id="582515.KR51_00019310"/>
<feature type="compositionally biased region" description="Basic and acidic residues" evidence="1">
    <location>
        <begin position="87"/>
        <end position="99"/>
    </location>
</feature>
<dbReference type="PANTHER" id="PTHR39338:SF7">
    <property type="entry name" value="BLL6692 PROTEIN"/>
    <property type="match status" value="1"/>
</dbReference>
<evidence type="ECO:0000313" key="3">
    <source>
        <dbReference type="Proteomes" id="UP000016960"/>
    </source>
</evidence>
<protein>
    <recommendedName>
        <fullName evidence="4">VWA domain containing CoxE-like protein</fullName>
    </recommendedName>
</protein>
<evidence type="ECO:0000313" key="2">
    <source>
        <dbReference type="EMBL" id="ERN41364.1"/>
    </source>
</evidence>
<reference evidence="2 3" key="1">
    <citation type="submission" date="2013-05" db="EMBL/GenBank/DDBJ databases">
        <title>Draft genome sequence of Rubidibacter lacunae KORDI 51-2.</title>
        <authorList>
            <person name="Choi D.H."/>
            <person name="Noh J.H."/>
            <person name="Kwon K.-K."/>
            <person name="Lee J.-H."/>
            <person name="Ryu J.-Y."/>
        </authorList>
    </citation>
    <scope>NUCLEOTIDE SEQUENCE [LARGE SCALE GENOMIC DNA]</scope>
    <source>
        <strain evidence="2 3">KORDI 51-2</strain>
    </source>
</reference>
<comment type="caution">
    <text evidence="2">The sequence shown here is derived from an EMBL/GenBank/DDBJ whole genome shotgun (WGS) entry which is preliminary data.</text>
</comment>
<dbReference type="PATRIC" id="fig|582515.4.peg.2172"/>
<accession>U5DLB1</accession>
<gene>
    <name evidence="2" type="ORF">KR51_00019310</name>
</gene>
<dbReference type="PANTHER" id="PTHR39338">
    <property type="entry name" value="BLL5662 PROTEIN-RELATED"/>
    <property type="match status" value="1"/>
</dbReference>
<organism evidence="2 3">
    <name type="scientific">Rubidibacter lacunae KORDI 51-2</name>
    <dbReference type="NCBI Taxonomy" id="582515"/>
    <lineage>
        <taxon>Bacteria</taxon>
        <taxon>Bacillati</taxon>
        <taxon>Cyanobacteriota</taxon>
        <taxon>Cyanophyceae</taxon>
        <taxon>Oscillatoriophycideae</taxon>
        <taxon>Chroococcales</taxon>
        <taxon>Aphanothecaceae</taxon>
        <taxon>Rubidibacter</taxon>
    </lineage>
</organism>
<dbReference type="Proteomes" id="UP000016960">
    <property type="component" value="Unassembled WGS sequence"/>
</dbReference>
<sequence length="363" mass="41026">MDSLLLPLYELFLQVREPLGLRPDQYVALLEALELGFGCAGGENYDDLREVCRLLWAKTPADGALFDREFSAYLARLPQEGASVRSGKRDSSEFGEKGDLPPIGPLPKAPKRGTRASPSPKQAPARVAAAYRGLPDPPLGLTESQHGFVLVPSEFPFELRPARYRWRKLRRVARAGRSEEIDVVKAVQAVARERCCFELPYLPQRENRLELVFLEDREGSMMPFRTVADRLVETVERQQFEQVRLYYFRNCPREVVYEKPKGTDEVPLEALRLGRRCSVVVVLSDAGAARGGYSPGRVDTTRTFLQSLRLRTWGVAWLNPMPRRRWTGTTAEAIAQVLEEVMGARMFELSEDGLMAALEWVRG</sequence>
<evidence type="ECO:0008006" key="4">
    <source>
        <dbReference type="Google" id="ProtNLM"/>
    </source>
</evidence>
<dbReference type="InParanoid" id="U5DLB1"/>
<dbReference type="AlphaFoldDB" id="U5DLB1"/>
<name>U5DLB1_9CHRO</name>
<evidence type="ECO:0000256" key="1">
    <source>
        <dbReference type="SAM" id="MobiDB-lite"/>
    </source>
</evidence>
<keyword evidence="3" id="KW-1185">Reference proteome</keyword>
<dbReference type="eggNOG" id="COG3825">
    <property type="taxonomic scope" value="Bacteria"/>
</dbReference>